<dbReference type="AlphaFoldDB" id="A0A0C9U2H4"/>
<dbReference type="PANTHER" id="PTHR30521:SF4">
    <property type="entry name" value="DEFERROCHELATASE"/>
    <property type="match status" value="1"/>
</dbReference>
<keyword evidence="6" id="KW-0560">Oxidoreductase</keyword>
<gene>
    <name evidence="11" type="ORF">M422DRAFT_178598</name>
</gene>
<dbReference type="EMBL" id="KN837173">
    <property type="protein sequence ID" value="KIJ37003.1"/>
    <property type="molecule type" value="Genomic_DNA"/>
</dbReference>
<dbReference type="Proteomes" id="UP000054279">
    <property type="component" value="Unassembled WGS sequence"/>
</dbReference>
<evidence type="ECO:0000256" key="4">
    <source>
        <dbReference type="ARBA" id="ARBA00022723"/>
    </source>
</evidence>
<dbReference type="InterPro" id="IPR048328">
    <property type="entry name" value="Dyp_perox_C"/>
</dbReference>
<dbReference type="InterPro" id="IPR049509">
    <property type="entry name" value="DyP_N"/>
</dbReference>
<dbReference type="GO" id="GO:0004601">
    <property type="term" value="F:peroxidase activity"/>
    <property type="evidence" value="ECO:0007669"/>
    <property type="project" value="UniProtKB-KW"/>
</dbReference>
<dbReference type="NCBIfam" id="TIGR01413">
    <property type="entry name" value="Dyp_perox_fam"/>
    <property type="match status" value="1"/>
</dbReference>
<dbReference type="OrthoDB" id="3207336at2759"/>
<accession>A0A0C9U2H4</accession>
<feature type="domain" description="DyP dimeric alpha+beta barrel" evidence="10">
    <location>
        <begin position="40"/>
        <end position="187"/>
    </location>
</feature>
<keyword evidence="12" id="KW-1185">Reference proteome</keyword>
<evidence type="ECO:0000256" key="6">
    <source>
        <dbReference type="ARBA" id="ARBA00023002"/>
    </source>
</evidence>
<proteinExistence type="inferred from homology"/>
<dbReference type="GO" id="GO:0005829">
    <property type="term" value="C:cytosol"/>
    <property type="evidence" value="ECO:0007669"/>
    <property type="project" value="TreeGrafter"/>
</dbReference>
<dbReference type="PROSITE" id="PS51404">
    <property type="entry name" value="DYP_PEROXIDASE"/>
    <property type="match status" value="1"/>
</dbReference>
<evidence type="ECO:0000256" key="1">
    <source>
        <dbReference type="ARBA" id="ARBA00001970"/>
    </source>
</evidence>
<dbReference type="Pfam" id="PF21105">
    <property type="entry name" value="DyP_N"/>
    <property type="match status" value="1"/>
</dbReference>
<comment type="cofactor">
    <cofactor evidence="1">
        <name>heme b</name>
        <dbReference type="ChEBI" id="CHEBI:60344"/>
    </cofactor>
</comment>
<evidence type="ECO:0000259" key="10">
    <source>
        <dbReference type="Pfam" id="PF21105"/>
    </source>
</evidence>
<name>A0A0C9U2H4_SPHS4</name>
<dbReference type="InterPro" id="IPR006314">
    <property type="entry name" value="Dyp_peroxidase"/>
</dbReference>
<evidence type="ECO:0000313" key="12">
    <source>
        <dbReference type="Proteomes" id="UP000054279"/>
    </source>
</evidence>
<keyword evidence="3" id="KW-0349">Heme</keyword>
<evidence type="ECO:0000259" key="9">
    <source>
        <dbReference type="Pfam" id="PF20628"/>
    </source>
</evidence>
<sequence>MLRPRRTSSILISPNAFPSLPTVQEATTAAAAASLNLDIIQGDILIGMTKIVERFFFFSITNATAFKSILRNDIVPLITSTTQLLSVSTQPTTALNIAFSQVGLQALGITDDIGDPLFTNGQEKDASGLGDPGTVNWVPSFLNKGIHGVFLLASDTSSNIDNELNSLLSSLGTSIEEIYTLDGAARPGTEQGHEHFGFLDGISQPAVNGFTTTPHPGQEVVEPGVILLGESNDPNITVRPSWAIDGSFLAFRQLEQKVPEFNQFLVDNPIQEGNLTAEQGSALLGARMFGRWQSGAPVDLSPLFDDPELAADPNRNNNFNYTHAGFDFTSDQTHCPFSAHIRKTAPRADLSPINVKNHIIRSSIPYGPEVTPEEASSNTTTVERGLAFVAYQSALANGFHFLQQTWANNPKFINNKNISAPGFDPIIGANKGQPRNTAGLDPTDANKNTTFLIDFVVSRGGEYFFSPSISALAGTLSA</sequence>
<comment type="similarity">
    <text evidence="8">Belongs to the DyP-type peroxidase family.</text>
</comment>
<protein>
    <recommendedName>
        <fullName evidence="13">Peroxidase</fullName>
    </recommendedName>
</protein>
<keyword evidence="5" id="KW-0732">Signal</keyword>
<evidence type="ECO:0000256" key="8">
    <source>
        <dbReference type="ARBA" id="ARBA00025737"/>
    </source>
</evidence>
<dbReference type="SUPFAM" id="SSF54909">
    <property type="entry name" value="Dimeric alpha+beta barrel"/>
    <property type="match status" value="1"/>
</dbReference>
<dbReference type="GO" id="GO:0020037">
    <property type="term" value="F:heme binding"/>
    <property type="evidence" value="ECO:0007669"/>
    <property type="project" value="InterPro"/>
</dbReference>
<dbReference type="GO" id="GO:0046872">
    <property type="term" value="F:metal ion binding"/>
    <property type="evidence" value="ECO:0007669"/>
    <property type="project" value="UniProtKB-KW"/>
</dbReference>
<keyword evidence="7" id="KW-0408">Iron</keyword>
<keyword evidence="2" id="KW-0575">Peroxidase</keyword>
<evidence type="ECO:0000256" key="5">
    <source>
        <dbReference type="ARBA" id="ARBA00022729"/>
    </source>
</evidence>
<organism evidence="11 12">
    <name type="scientific">Sphaerobolus stellatus (strain SS14)</name>
    <dbReference type="NCBI Taxonomy" id="990650"/>
    <lineage>
        <taxon>Eukaryota</taxon>
        <taxon>Fungi</taxon>
        <taxon>Dikarya</taxon>
        <taxon>Basidiomycota</taxon>
        <taxon>Agaricomycotina</taxon>
        <taxon>Agaricomycetes</taxon>
        <taxon>Phallomycetidae</taxon>
        <taxon>Geastrales</taxon>
        <taxon>Sphaerobolaceae</taxon>
        <taxon>Sphaerobolus</taxon>
    </lineage>
</organism>
<feature type="domain" description="Dyp-type peroxidase C-terminal" evidence="9">
    <location>
        <begin position="242"/>
        <end position="407"/>
    </location>
</feature>
<dbReference type="HOGENOM" id="CLU_015125_1_1_1"/>
<keyword evidence="4" id="KW-0479">Metal-binding</keyword>
<dbReference type="PANTHER" id="PTHR30521">
    <property type="entry name" value="DEFERROCHELATASE/PEROXIDASE"/>
    <property type="match status" value="1"/>
</dbReference>
<dbReference type="Pfam" id="PF20628">
    <property type="entry name" value="Dyp_perox_C"/>
    <property type="match status" value="1"/>
</dbReference>
<evidence type="ECO:0000256" key="7">
    <source>
        <dbReference type="ARBA" id="ARBA00023004"/>
    </source>
</evidence>
<evidence type="ECO:0008006" key="13">
    <source>
        <dbReference type="Google" id="ProtNLM"/>
    </source>
</evidence>
<evidence type="ECO:0000256" key="2">
    <source>
        <dbReference type="ARBA" id="ARBA00022559"/>
    </source>
</evidence>
<evidence type="ECO:0000313" key="11">
    <source>
        <dbReference type="EMBL" id="KIJ37003.1"/>
    </source>
</evidence>
<dbReference type="InterPro" id="IPR011008">
    <property type="entry name" value="Dimeric_a/b-barrel"/>
</dbReference>
<evidence type="ECO:0000256" key="3">
    <source>
        <dbReference type="ARBA" id="ARBA00022617"/>
    </source>
</evidence>
<reference evidence="11 12" key="1">
    <citation type="submission" date="2014-06" db="EMBL/GenBank/DDBJ databases">
        <title>Evolutionary Origins and Diversification of the Mycorrhizal Mutualists.</title>
        <authorList>
            <consortium name="DOE Joint Genome Institute"/>
            <consortium name="Mycorrhizal Genomics Consortium"/>
            <person name="Kohler A."/>
            <person name="Kuo A."/>
            <person name="Nagy L.G."/>
            <person name="Floudas D."/>
            <person name="Copeland A."/>
            <person name="Barry K.W."/>
            <person name="Cichocki N."/>
            <person name="Veneault-Fourrey C."/>
            <person name="LaButti K."/>
            <person name="Lindquist E.A."/>
            <person name="Lipzen A."/>
            <person name="Lundell T."/>
            <person name="Morin E."/>
            <person name="Murat C."/>
            <person name="Riley R."/>
            <person name="Ohm R."/>
            <person name="Sun H."/>
            <person name="Tunlid A."/>
            <person name="Henrissat B."/>
            <person name="Grigoriev I.V."/>
            <person name="Hibbett D.S."/>
            <person name="Martin F."/>
        </authorList>
    </citation>
    <scope>NUCLEOTIDE SEQUENCE [LARGE SCALE GENOMIC DNA]</scope>
    <source>
        <strain evidence="11 12">SS14</strain>
    </source>
</reference>